<dbReference type="PANTHER" id="PTHR34975">
    <property type="entry name" value="SPORE GERMINATION PROTEIN A2"/>
    <property type="match status" value="1"/>
</dbReference>
<keyword evidence="7 8" id="KW-0472">Membrane</keyword>
<dbReference type="PANTHER" id="PTHR34975:SF2">
    <property type="entry name" value="SPORE GERMINATION PROTEIN A2"/>
    <property type="match status" value="1"/>
</dbReference>
<dbReference type="NCBIfam" id="TIGR00912">
    <property type="entry name" value="2A0309"/>
    <property type="match status" value="1"/>
</dbReference>
<evidence type="ECO:0000256" key="1">
    <source>
        <dbReference type="ARBA" id="ARBA00004141"/>
    </source>
</evidence>
<evidence type="ECO:0000256" key="5">
    <source>
        <dbReference type="ARBA" id="ARBA00022692"/>
    </source>
</evidence>
<feature type="transmembrane region" description="Helical" evidence="8">
    <location>
        <begin position="120"/>
        <end position="138"/>
    </location>
</feature>
<reference evidence="9 10" key="1">
    <citation type="submission" date="2017-01" db="EMBL/GenBank/DDBJ databases">
        <title>Genome analysis of Paenibacillus selenitrireducens ES3-24.</title>
        <authorList>
            <person name="Xu D."/>
            <person name="Yao R."/>
            <person name="Zheng S."/>
        </authorList>
    </citation>
    <scope>NUCLEOTIDE SEQUENCE [LARGE SCALE GENOMIC DNA]</scope>
    <source>
        <strain evidence="9 10">ES3-24</strain>
    </source>
</reference>
<comment type="subcellular location">
    <subcellularLocation>
        <location evidence="1">Membrane</location>
        <topology evidence="1">Multi-pass membrane protein</topology>
    </subcellularLocation>
</comment>
<feature type="transmembrane region" description="Helical" evidence="8">
    <location>
        <begin position="41"/>
        <end position="61"/>
    </location>
</feature>
<feature type="transmembrane region" description="Helical" evidence="8">
    <location>
        <begin position="327"/>
        <end position="353"/>
    </location>
</feature>
<comment type="caution">
    <text evidence="9">The sequence shown here is derived from an EMBL/GenBank/DDBJ whole genome shotgun (WGS) entry which is preliminary data.</text>
</comment>
<feature type="transmembrane region" description="Helical" evidence="8">
    <location>
        <begin position="81"/>
        <end position="100"/>
    </location>
</feature>
<feature type="transmembrane region" description="Helical" evidence="8">
    <location>
        <begin position="268"/>
        <end position="290"/>
    </location>
</feature>
<protein>
    <submittedName>
        <fullName evidence="9">Uncharacterized protein</fullName>
    </submittedName>
</protein>
<evidence type="ECO:0000313" key="10">
    <source>
        <dbReference type="Proteomes" id="UP000190188"/>
    </source>
</evidence>
<dbReference type="RefSeq" id="WP_158081762.1">
    <property type="nucleotide sequence ID" value="NZ_MSZX01000010.1"/>
</dbReference>
<dbReference type="OrthoDB" id="2078716at2"/>
<evidence type="ECO:0000256" key="4">
    <source>
        <dbReference type="ARBA" id="ARBA00022544"/>
    </source>
</evidence>
<proteinExistence type="inferred from homology"/>
<feature type="transmembrane region" description="Helical" evidence="8">
    <location>
        <begin position="219"/>
        <end position="248"/>
    </location>
</feature>
<keyword evidence="10" id="KW-1185">Reference proteome</keyword>
<keyword evidence="6 8" id="KW-1133">Transmembrane helix</keyword>
<feature type="transmembrane region" description="Helical" evidence="8">
    <location>
        <begin position="188"/>
        <end position="207"/>
    </location>
</feature>
<dbReference type="EMBL" id="MSZX01000010">
    <property type="protein sequence ID" value="OPA74613.1"/>
    <property type="molecule type" value="Genomic_DNA"/>
</dbReference>
<evidence type="ECO:0000256" key="3">
    <source>
        <dbReference type="ARBA" id="ARBA00022448"/>
    </source>
</evidence>
<accession>A0A1T2X4W1</accession>
<evidence type="ECO:0000313" key="9">
    <source>
        <dbReference type="EMBL" id="OPA74613.1"/>
    </source>
</evidence>
<feature type="transmembrane region" description="Helical" evidence="8">
    <location>
        <begin position="145"/>
        <end position="164"/>
    </location>
</feature>
<evidence type="ECO:0000256" key="7">
    <source>
        <dbReference type="ARBA" id="ARBA00023136"/>
    </source>
</evidence>
<dbReference type="Proteomes" id="UP000190188">
    <property type="component" value="Unassembled WGS sequence"/>
</dbReference>
<sequence length="366" mass="41019">MGQKEQISGLQMALLMYTAILATAVLLIPSISASFAMQDMWISPLWTVFVGATLVFGMYRLHLKFPGENLIQYIPRIVGRVPGVVMTMGLILVQVLFTGVIVREYSDFVIGAYLNKTPDIMIMFVMIAVCAYCVYQGIEVMGRCAIFFVPIFIFLIFIVSVLLIPEFDVTNFMPVLGNGILPSMKGSFVIHEWISEFVLISFLFPFLGKKEKALKWGMISLGAVIFSMVIVNSVGLLLFGSIAARLNYPVMAASRYISYGQFVEHVESVVLTIWVTGTFLKITVFYYVSVISISHFLKLKNYRTLIFPVGLWIIVLAKWTGHSALDVSIGISTTLVVIAMVIFYLFPMLLVVIAEMRFRKPKEGAR</sequence>
<dbReference type="GO" id="GO:0016020">
    <property type="term" value="C:membrane"/>
    <property type="evidence" value="ECO:0007669"/>
    <property type="project" value="UniProtKB-SubCell"/>
</dbReference>
<evidence type="ECO:0000256" key="2">
    <source>
        <dbReference type="ARBA" id="ARBA00007998"/>
    </source>
</evidence>
<comment type="similarity">
    <text evidence="2">Belongs to the amino acid-polyamine-organocation (APC) superfamily. Spore germination protein (SGP) (TC 2.A.3.9) family.</text>
</comment>
<keyword evidence="5 8" id="KW-0812">Transmembrane</keyword>
<dbReference type="AlphaFoldDB" id="A0A1T2X4W1"/>
<dbReference type="GO" id="GO:0009847">
    <property type="term" value="P:spore germination"/>
    <property type="evidence" value="ECO:0007669"/>
    <property type="project" value="InterPro"/>
</dbReference>
<name>A0A1T2X4W1_9BACL</name>
<evidence type="ECO:0000256" key="8">
    <source>
        <dbReference type="SAM" id="Phobius"/>
    </source>
</evidence>
<keyword evidence="4" id="KW-0309">Germination</keyword>
<keyword evidence="3" id="KW-0813">Transport</keyword>
<gene>
    <name evidence="9" type="ORF">BVG16_22890</name>
</gene>
<organism evidence="9 10">
    <name type="scientific">Paenibacillus selenitireducens</name>
    <dbReference type="NCBI Taxonomy" id="1324314"/>
    <lineage>
        <taxon>Bacteria</taxon>
        <taxon>Bacillati</taxon>
        <taxon>Bacillota</taxon>
        <taxon>Bacilli</taxon>
        <taxon>Bacillales</taxon>
        <taxon>Paenibacillaceae</taxon>
        <taxon>Paenibacillus</taxon>
    </lineage>
</organism>
<feature type="transmembrane region" description="Helical" evidence="8">
    <location>
        <begin position="302"/>
        <end position="321"/>
    </location>
</feature>
<dbReference type="STRING" id="1324314.BVG16_22890"/>
<feature type="transmembrane region" description="Helical" evidence="8">
    <location>
        <begin position="12"/>
        <end position="35"/>
    </location>
</feature>
<dbReference type="Pfam" id="PF03845">
    <property type="entry name" value="Spore_permease"/>
    <property type="match status" value="1"/>
</dbReference>
<evidence type="ECO:0000256" key="6">
    <source>
        <dbReference type="ARBA" id="ARBA00022989"/>
    </source>
</evidence>
<dbReference type="InterPro" id="IPR004761">
    <property type="entry name" value="Spore_GerAB"/>
</dbReference>